<evidence type="ECO:0000256" key="1">
    <source>
        <dbReference type="ARBA" id="ARBA00004651"/>
    </source>
</evidence>
<feature type="transmembrane region" description="Helical" evidence="7">
    <location>
        <begin position="182"/>
        <end position="204"/>
    </location>
</feature>
<feature type="transmembrane region" description="Helical" evidence="7">
    <location>
        <begin position="309"/>
        <end position="331"/>
    </location>
</feature>
<feature type="transmembrane region" description="Helical" evidence="7">
    <location>
        <begin position="123"/>
        <end position="143"/>
    </location>
</feature>
<dbReference type="AlphaFoldDB" id="A0A6B8MYY3"/>
<evidence type="ECO:0000256" key="6">
    <source>
        <dbReference type="ARBA" id="ARBA00049738"/>
    </source>
</evidence>
<evidence type="ECO:0000313" key="8">
    <source>
        <dbReference type="EMBL" id="QGN38817.1"/>
    </source>
</evidence>
<keyword evidence="2" id="KW-1003">Cell membrane</keyword>
<dbReference type="PANTHER" id="PTHR30250:SF11">
    <property type="entry name" value="O-ANTIGEN TRANSPORTER-RELATED"/>
    <property type="match status" value="1"/>
</dbReference>
<reference evidence="8 9" key="1">
    <citation type="submission" date="2019-11" db="EMBL/GenBank/DDBJ databases">
        <title>Isolation and Application of One Kind of P-Hydroxybenzoic Acid Degrading Bacterium in Mitigating Cropping Obstacle of Cucumber.</title>
        <authorList>
            <person name="Wu F."/>
            <person name="An Y."/>
        </authorList>
    </citation>
    <scope>NUCLEOTIDE SEQUENCE [LARGE SCALE GENOMIC DNA]</scope>
    <source>
        <strain evidence="8 9">P620</strain>
    </source>
</reference>
<evidence type="ECO:0000256" key="4">
    <source>
        <dbReference type="ARBA" id="ARBA00022989"/>
    </source>
</evidence>
<dbReference type="PANTHER" id="PTHR30250">
    <property type="entry name" value="PST FAMILY PREDICTED COLANIC ACID TRANSPORTER"/>
    <property type="match status" value="1"/>
</dbReference>
<dbReference type="Proteomes" id="UP000427108">
    <property type="component" value="Chromosome"/>
</dbReference>
<comment type="subcellular location">
    <subcellularLocation>
        <location evidence="1">Cell membrane</location>
        <topology evidence="1">Multi-pass membrane protein</topology>
    </subcellularLocation>
</comment>
<evidence type="ECO:0000313" key="9">
    <source>
        <dbReference type="Proteomes" id="UP000427108"/>
    </source>
</evidence>
<evidence type="ECO:0000256" key="5">
    <source>
        <dbReference type="ARBA" id="ARBA00023136"/>
    </source>
</evidence>
<proteinExistence type="predicted"/>
<evidence type="ECO:0000256" key="3">
    <source>
        <dbReference type="ARBA" id="ARBA00022692"/>
    </source>
</evidence>
<dbReference type="RefSeq" id="WP_154681187.1">
    <property type="nucleotide sequence ID" value="NZ_CP046115.1"/>
</dbReference>
<feature type="transmembrane region" description="Helical" evidence="7">
    <location>
        <begin position="244"/>
        <end position="265"/>
    </location>
</feature>
<sequence length="433" mass="49177">MYKRILKMLMSQGFGLLMNIIEKLLMVPLFIHAWGLVKFGEWILVRTIPNILLTSDIGISSHTGNEVNTYSERKDYSQVAKTIYLSIIMMVIILVILMIIGVLQFLIDTRALFGVSLISKGQFSLAVFLMIIHASLILISQLICGIGRVKDNYTFYALMAQIARFLEITSVSVSLFMFRADIIVVSLCYVLTRILINSIMMFVLTRELRSINCLGSYKGIALNEYVSFIKKSVSYASVSITQTIFMQGSSIIVANLFGPAMLAIITISRNVSRFLVMFSSLLSKSIWTELTKLWAKGEVAKFKKIFNKFAIINSIIITSGLLLMVLFYPWLLKWFNINSNIVPNTFWVFLAVALHSFLLAISYYSNIALIASSNHVGYAKLITVLSLVSLMLFVFISYFMREIVIAYLISFCSVEFLTIIMIHFIFMKKLDNR</sequence>
<keyword evidence="4 7" id="KW-1133">Transmembrane helix</keyword>
<organism evidence="8 9">
    <name type="scientific">Klebsiella oxytoca</name>
    <dbReference type="NCBI Taxonomy" id="571"/>
    <lineage>
        <taxon>Bacteria</taxon>
        <taxon>Pseudomonadati</taxon>
        <taxon>Pseudomonadota</taxon>
        <taxon>Gammaproteobacteria</taxon>
        <taxon>Enterobacterales</taxon>
        <taxon>Enterobacteriaceae</taxon>
        <taxon>Klebsiella/Raoultella group</taxon>
        <taxon>Klebsiella</taxon>
    </lineage>
</organism>
<dbReference type="InterPro" id="IPR050833">
    <property type="entry name" value="Poly_Biosynth_Transport"/>
</dbReference>
<dbReference type="GO" id="GO:0005886">
    <property type="term" value="C:plasma membrane"/>
    <property type="evidence" value="ECO:0007669"/>
    <property type="project" value="UniProtKB-SubCell"/>
</dbReference>
<accession>A0A6B8MYY3</accession>
<evidence type="ECO:0000256" key="2">
    <source>
        <dbReference type="ARBA" id="ARBA00022475"/>
    </source>
</evidence>
<keyword evidence="3 7" id="KW-0812">Transmembrane</keyword>
<dbReference type="OrthoDB" id="7011692at2"/>
<feature type="transmembrane region" description="Helical" evidence="7">
    <location>
        <begin position="405"/>
        <end position="426"/>
    </location>
</feature>
<dbReference type="EMBL" id="CP046115">
    <property type="protein sequence ID" value="QGN38817.1"/>
    <property type="molecule type" value="Genomic_DNA"/>
</dbReference>
<feature type="transmembrane region" description="Helical" evidence="7">
    <location>
        <begin position="346"/>
        <end position="365"/>
    </location>
</feature>
<feature type="transmembrane region" description="Helical" evidence="7">
    <location>
        <begin position="377"/>
        <end position="399"/>
    </location>
</feature>
<name>A0A6B8MYY3_KLEOX</name>
<gene>
    <name evidence="8" type="ORF">GJ746_16620</name>
</gene>
<protein>
    <recommendedName>
        <fullName evidence="6">Putative O-antigen transporter</fullName>
    </recommendedName>
</protein>
<feature type="transmembrane region" description="Helical" evidence="7">
    <location>
        <begin position="83"/>
        <end position="103"/>
    </location>
</feature>
<keyword evidence="5 7" id="KW-0472">Membrane</keyword>
<evidence type="ECO:0000256" key="7">
    <source>
        <dbReference type="SAM" id="Phobius"/>
    </source>
</evidence>